<protein>
    <submittedName>
        <fullName evidence="1">Uncharacterized protein</fullName>
    </submittedName>
</protein>
<feature type="non-terminal residue" evidence="1">
    <location>
        <position position="1"/>
    </location>
</feature>
<proteinExistence type="predicted"/>
<comment type="caution">
    <text evidence="1">The sequence shown here is derived from an EMBL/GenBank/DDBJ whole genome shotgun (WGS) entry which is preliminary data.</text>
</comment>
<evidence type="ECO:0000313" key="2">
    <source>
        <dbReference type="Proteomes" id="UP000774326"/>
    </source>
</evidence>
<reference evidence="1" key="1">
    <citation type="journal article" date="2021" name="Open Biol.">
        <title>Shared evolutionary footprints suggest mitochondrial oxidative damage underlies multiple complex I losses in fungi.</title>
        <authorList>
            <person name="Schikora-Tamarit M.A."/>
            <person name="Marcet-Houben M."/>
            <person name="Nosek J."/>
            <person name="Gabaldon T."/>
        </authorList>
    </citation>
    <scope>NUCLEOTIDE SEQUENCE</scope>
    <source>
        <strain evidence="1">CBS2887</strain>
    </source>
</reference>
<accession>A0A9P8Q4E8</accession>
<keyword evidence="2" id="KW-1185">Reference proteome</keyword>
<evidence type="ECO:0000313" key="1">
    <source>
        <dbReference type="EMBL" id="KAH3682674.1"/>
    </source>
</evidence>
<dbReference type="AlphaFoldDB" id="A0A9P8Q4E8"/>
<sequence>IKTYGIKVDLVLSKTLEHVNKASKNEADTPKVFKRLKQLSKNLFSRLFKRSSSNEHEQSNVPCKSLRSIDSKEGQLQFLQHCFPGTALDHFRFEQVQTPVSSGKEKDAFDGYTKYESDSDSEIENKLYKQATHSSQRSANAVRFRL</sequence>
<dbReference type="Proteomes" id="UP000774326">
    <property type="component" value="Unassembled WGS sequence"/>
</dbReference>
<reference evidence="1" key="2">
    <citation type="submission" date="2021-01" db="EMBL/GenBank/DDBJ databases">
        <authorList>
            <person name="Schikora-Tamarit M.A."/>
        </authorList>
    </citation>
    <scope>NUCLEOTIDE SEQUENCE</scope>
    <source>
        <strain evidence="1">CBS2887</strain>
    </source>
</reference>
<organism evidence="1 2">
    <name type="scientific">Wickerhamomyces pijperi</name>
    <name type="common">Yeast</name>
    <name type="synonym">Pichia pijperi</name>
    <dbReference type="NCBI Taxonomy" id="599730"/>
    <lineage>
        <taxon>Eukaryota</taxon>
        <taxon>Fungi</taxon>
        <taxon>Dikarya</taxon>
        <taxon>Ascomycota</taxon>
        <taxon>Saccharomycotina</taxon>
        <taxon>Saccharomycetes</taxon>
        <taxon>Phaffomycetales</taxon>
        <taxon>Wickerhamomycetaceae</taxon>
        <taxon>Wickerhamomyces</taxon>
    </lineage>
</organism>
<dbReference type="EMBL" id="JAEUBG010003513">
    <property type="protein sequence ID" value="KAH3682674.1"/>
    <property type="molecule type" value="Genomic_DNA"/>
</dbReference>
<name>A0A9P8Q4E8_WICPI</name>
<gene>
    <name evidence="1" type="ORF">WICPIJ_006368</name>
</gene>